<evidence type="ECO:0000313" key="3">
    <source>
        <dbReference type="Proteomes" id="UP000632377"/>
    </source>
</evidence>
<feature type="domain" description="DUF2344" evidence="1">
    <location>
        <begin position="4"/>
        <end position="192"/>
    </location>
</feature>
<reference evidence="2 3" key="1">
    <citation type="submission" date="2021-01" db="EMBL/GenBank/DDBJ databases">
        <title>Genome public.</title>
        <authorList>
            <person name="Liu C."/>
            <person name="Sun Q."/>
        </authorList>
    </citation>
    <scope>NUCLEOTIDE SEQUENCE [LARGE SCALE GENOMIC DNA]</scope>
    <source>
        <strain evidence="2 3">YIM B02515</strain>
    </source>
</reference>
<dbReference type="InterPro" id="IPR018768">
    <property type="entry name" value="DUF2344"/>
</dbReference>
<dbReference type="RefSeq" id="WP_202747814.1">
    <property type="nucleotide sequence ID" value="NZ_JAESWC010000002.1"/>
</dbReference>
<proteinExistence type="predicted"/>
<evidence type="ECO:0000259" key="1">
    <source>
        <dbReference type="Pfam" id="PF10105"/>
    </source>
</evidence>
<keyword evidence="3" id="KW-1185">Reference proteome</keyword>
<dbReference type="NCBIfam" id="TIGR03936">
    <property type="entry name" value="sam_1_link_chp"/>
    <property type="match status" value="1"/>
</dbReference>
<name>A0ABS1TA47_9CLOT</name>
<protein>
    <submittedName>
        <fullName evidence="2">DUF2344 domain-containing protein</fullName>
    </submittedName>
</protein>
<dbReference type="EMBL" id="JAESWC010000002">
    <property type="protein sequence ID" value="MBL4935209.1"/>
    <property type="molecule type" value="Genomic_DNA"/>
</dbReference>
<comment type="caution">
    <text evidence="2">The sequence shown here is derived from an EMBL/GenBank/DDBJ whole genome shotgun (WGS) entry which is preliminary data.</text>
</comment>
<dbReference type="Pfam" id="PF10105">
    <property type="entry name" value="DUF2344"/>
    <property type="match status" value="1"/>
</dbReference>
<evidence type="ECO:0000313" key="2">
    <source>
        <dbReference type="EMBL" id="MBL4935209.1"/>
    </source>
</evidence>
<dbReference type="Proteomes" id="UP000632377">
    <property type="component" value="Unassembled WGS sequence"/>
</dbReference>
<accession>A0ABS1TA47</accession>
<organism evidence="2 3">
    <name type="scientific">Clostridium rhizosphaerae</name>
    <dbReference type="NCBI Taxonomy" id="2803861"/>
    <lineage>
        <taxon>Bacteria</taxon>
        <taxon>Bacillati</taxon>
        <taxon>Bacillota</taxon>
        <taxon>Clostridia</taxon>
        <taxon>Eubacteriales</taxon>
        <taxon>Clostridiaceae</taxon>
        <taxon>Clostridium</taxon>
    </lineage>
</organism>
<gene>
    <name evidence="2" type="ORF">JK636_05505</name>
</gene>
<sequence>MQVRYLIKFSKESHIKFISHLDLMRTIQRVIRRAELPVEYSKGFNPHMNLSIAQPLSVGMYSIGDYMDVVLTEELDENYIKDALNENMPSGIKAFEVVKVKDSNDGRKVPQSMALIDAAKYIIKIKYAQTERLNEELKAIEEKNEWGIMKKSKSGEKLADIKPLVKNIDFQINDKLLIITAIISCGSKENLSAELLSRYIINNTSAVCSEAFVDIMREEMYVENKESLIPIYKYLA</sequence>